<protein>
    <submittedName>
        <fullName evidence="1">Uncharacterized protein</fullName>
    </submittedName>
</protein>
<dbReference type="Proteomes" id="UP000184063">
    <property type="component" value="Unassembled WGS sequence"/>
</dbReference>
<dbReference type="VEuPathDB" id="FungiDB:ASPFODRAFT_212987"/>
<reference evidence="2" key="1">
    <citation type="journal article" date="2017" name="Genome Biol.">
        <title>Comparative genomics reveals high biological diversity and specific adaptations in the industrially and medically important fungal genus Aspergillus.</title>
        <authorList>
            <person name="de Vries R.P."/>
            <person name="Riley R."/>
            <person name="Wiebenga A."/>
            <person name="Aguilar-Osorio G."/>
            <person name="Amillis S."/>
            <person name="Uchima C.A."/>
            <person name="Anderluh G."/>
            <person name="Asadollahi M."/>
            <person name="Askin M."/>
            <person name="Barry K."/>
            <person name="Battaglia E."/>
            <person name="Bayram O."/>
            <person name="Benocci T."/>
            <person name="Braus-Stromeyer S.A."/>
            <person name="Caldana C."/>
            <person name="Canovas D."/>
            <person name="Cerqueira G.C."/>
            <person name="Chen F."/>
            <person name="Chen W."/>
            <person name="Choi C."/>
            <person name="Clum A."/>
            <person name="Dos Santos R.A."/>
            <person name="Damasio A.R."/>
            <person name="Diallinas G."/>
            <person name="Emri T."/>
            <person name="Fekete E."/>
            <person name="Flipphi M."/>
            <person name="Freyberg S."/>
            <person name="Gallo A."/>
            <person name="Gournas C."/>
            <person name="Habgood R."/>
            <person name="Hainaut M."/>
            <person name="Harispe M.L."/>
            <person name="Henrissat B."/>
            <person name="Hilden K.S."/>
            <person name="Hope R."/>
            <person name="Hossain A."/>
            <person name="Karabika E."/>
            <person name="Karaffa L."/>
            <person name="Karanyi Z."/>
            <person name="Krasevec N."/>
            <person name="Kuo A."/>
            <person name="Kusch H."/>
            <person name="LaButti K."/>
            <person name="Lagendijk E.L."/>
            <person name="Lapidus A."/>
            <person name="Levasseur A."/>
            <person name="Lindquist E."/>
            <person name="Lipzen A."/>
            <person name="Logrieco A.F."/>
            <person name="MacCabe A."/>
            <person name="Maekelae M.R."/>
            <person name="Malavazi I."/>
            <person name="Melin P."/>
            <person name="Meyer V."/>
            <person name="Mielnichuk N."/>
            <person name="Miskei M."/>
            <person name="Molnar A.P."/>
            <person name="Mule G."/>
            <person name="Ngan C.Y."/>
            <person name="Orejas M."/>
            <person name="Orosz E."/>
            <person name="Ouedraogo J.P."/>
            <person name="Overkamp K.M."/>
            <person name="Park H.-S."/>
            <person name="Perrone G."/>
            <person name="Piumi F."/>
            <person name="Punt P.J."/>
            <person name="Ram A.F."/>
            <person name="Ramon A."/>
            <person name="Rauscher S."/>
            <person name="Record E."/>
            <person name="Riano-Pachon D.M."/>
            <person name="Robert V."/>
            <person name="Roehrig J."/>
            <person name="Ruller R."/>
            <person name="Salamov A."/>
            <person name="Salih N.S."/>
            <person name="Samson R.A."/>
            <person name="Sandor E."/>
            <person name="Sanguinetti M."/>
            <person name="Schuetze T."/>
            <person name="Sepcic K."/>
            <person name="Shelest E."/>
            <person name="Sherlock G."/>
            <person name="Sophianopoulou V."/>
            <person name="Squina F.M."/>
            <person name="Sun H."/>
            <person name="Susca A."/>
            <person name="Todd R.B."/>
            <person name="Tsang A."/>
            <person name="Unkles S.E."/>
            <person name="van de Wiele N."/>
            <person name="van Rossen-Uffink D."/>
            <person name="Oliveira J.V."/>
            <person name="Vesth T.C."/>
            <person name="Visser J."/>
            <person name="Yu J.-H."/>
            <person name="Zhou M."/>
            <person name="Andersen M.R."/>
            <person name="Archer D.B."/>
            <person name="Baker S.E."/>
            <person name="Benoit I."/>
            <person name="Brakhage A.A."/>
            <person name="Braus G.H."/>
            <person name="Fischer R."/>
            <person name="Frisvad J.C."/>
            <person name="Goldman G.H."/>
            <person name="Houbraken J."/>
            <person name="Oakley B."/>
            <person name="Pocsi I."/>
            <person name="Scazzocchio C."/>
            <person name="Seiboth B."/>
            <person name="vanKuyk P.A."/>
            <person name="Wortman J."/>
            <person name="Dyer P.S."/>
            <person name="Grigoriev I.V."/>
        </authorList>
    </citation>
    <scope>NUCLEOTIDE SEQUENCE [LARGE SCALE GENOMIC DNA]</scope>
    <source>
        <strain evidence="2">CBS 106.47</strain>
    </source>
</reference>
<proteinExistence type="predicted"/>
<evidence type="ECO:0000313" key="2">
    <source>
        <dbReference type="Proteomes" id="UP000184063"/>
    </source>
</evidence>
<name>A0A1M3SZL3_ASPLC</name>
<dbReference type="EMBL" id="KV878265">
    <property type="protein sequence ID" value="OJZ79943.1"/>
    <property type="molecule type" value="Genomic_DNA"/>
</dbReference>
<accession>A0A1M3SZL3</accession>
<sequence length="105" mass="12317">MSPNYHPDNSFTIYSRSRDKKQLLRQEYPRPIEILDPGDDVLFLKYSRPNPTPDTDVRAELVSIMGTYGYSLDKKSSSYLKDIINAKMYLFRVRVRDQGFKIFST</sequence>
<evidence type="ECO:0000313" key="1">
    <source>
        <dbReference type="EMBL" id="OJZ79943.1"/>
    </source>
</evidence>
<organism evidence="1 2">
    <name type="scientific">Aspergillus luchuensis (strain CBS 106.47)</name>
    <dbReference type="NCBI Taxonomy" id="1137211"/>
    <lineage>
        <taxon>Eukaryota</taxon>
        <taxon>Fungi</taxon>
        <taxon>Dikarya</taxon>
        <taxon>Ascomycota</taxon>
        <taxon>Pezizomycotina</taxon>
        <taxon>Eurotiomycetes</taxon>
        <taxon>Eurotiomycetidae</taxon>
        <taxon>Eurotiales</taxon>
        <taxon>Aspergillaceae</taxon>
        <taxon>Aspergillus</taxon>
        <taxon>Aspergillus subgen. Circumdati</taxon>
    </lineage>
</organism>
<gene>
    <name evidence="1" type="ORF">ASPFODRAFT_212987</name>
</gene>
<dbReference type="AlphaFoldDB" id="A0A1M3SZL3"/>